<name>A0ACC2BSE9_DIPCM</name>
<comment type="caution">
    <text evidence="1">The sequence shown here is derived from an EMBL/GenBank/DDBJ whole genome shotgun (WGS) entry which is preliminary data.</text>
</comment>
<dbReference type="Proteomes" id="UP001162992">
    <property type="component" value="Chromosome 13"/>
</dbReference>
<sequence length="119" mass="13924">MKKNPNQIKCTCYAQTSQIRQIRKKMREIMVREVQSCDLKELVAKFIPEKEVMQVANALEKKFRAMLEVGRLSRIEVVRTTSCCRPANGKYTRCKRNTLWCSCKGKYKCKSNSSRLLRV</sequence>
<accession>A0ACC2BSE9</accession>
<evidence type="ECO:0000313" key="1">
    <source>
        <dbReference type="EMBL" id="KAJ7532709.1"/>
    </source>
</evidence>
<protein>
    <submittedName>
        <fullName evidence="1">Uncharacterized protein</fullName>
    </submittedName>
</protein>
<evidence type="ECO:0000313" key="2">
    <source>
        <dbReference type="Proteomes" id="UP001162992"/>
    </source>
</evidence>
<dbReference type="EMBL" id="CM055104">
    <property type="protein sequence ID" value="KAJ7532709.1"/>
    <property type="molecule type" value="Genomic_DNA"/>
</dbReference>
<keyword evidence="2" id="KW-1185">Reference proteome</keyword>
<organism evidence="1 2">
    <name type="scientific">Diphasiastrum complanatum</name>
    <name type="common">Issler's clubmoss</name>
    <name type="synonym">Lycopodium complanatum</name>
    <dbReference type="NCBI Taxonomy" id="34168"/>
    <lineage>
        <taxon>Eukaryota</taxon>
        <taxon>Viridiplantae</taxon>
        <taxon>Streptophyta</taxon>
        <taxon>Embryophyta</taxon>
        <taxon>Tracheophyta</taxon>
        <taxon>Lycopodiopsida</taxon>
        <taxon>Lycopodiales</taxon>
        <taxon>Lycopodiaceae</taxon>
        <taxon>Lycopodioideae</taxon>
        <taxon>Diphasiastrum</taxon>
    </lineage>
</organism>
<gene>
    <name evidence="1" type="ORF">O6H91_13G015600</name>
</gene>
<proteinExistence type="predicted"/>
<reference evidence="2" key="1">
    <citation type="journal article" date="2024" name="Proc. Natl. Acad. Sci. U.S.A.">
        <title>Extraordinary preservation of gene collinearity over three hundred million years revealed in homosporous lycophytes.</title>
        <authorList>
            <person name="Li C."/>
            <person name="Wickell D."/>
            <person name="Kuo L.Y."/>
            <person name="Chen X."/>
            <person name="Nie B."/>
            <person name="Liao X."/>
            <person name="Peng D."/>
            <person name="Ji J."/>
            <person name="Jenkins J."/>
            <person name="Williams M."/>
            <person name="Shu S."/>
            <person name="Plott C."/>
            <person name="Barry K."/>
            <person name="Rajasekar S."/>
            <person name="Grimwood J."/>
            <person name="Han X."/>
            <person name="Sun S."/>
            <person name="Hou Z."/>
            <person name="He W."/>
            <person name="Dai G."/>
            <person name="Sun C."/>
            <person name="Schmutz J."/>
            <person name="Leebens-Mack J.H."/>
            <person name="Li F.W."/>
            <person name="Wang L."/>
        </authorList>
    </citation>
    <scope>NUCLEOTIDE SEQUENCE [LARGE SCALE GENOMIC DNA]</scope>
    <source>
        <strain evidence="2">cv. PW_Plant_1</strain>
    </source>
</reference>